<protein>
    <submittedName>
        <fullName evidence="1">Uncharacterized protein</fullName>
    </submittedName>
</protein>
<name>A0A6C0EML6_9ZZZZ</name>
<reference evidence="1" key="1">
    <citation type="journal article" date="2020" name="Nature">
        <title>Giant virus diversity and host interactions through global metagenomics.</title>
        <authorList>
            <person name="Schulz F."/>
            <person name="Roux S."/>
            <person name="Paez-Espino D."/>
            <person name="Jungbluth S."/>
            <person name="Walsh D.A."/>
            <person name="Denef V.J."/>
            <person name="McMahon K.D."/>
            <person name="Konstantinidis K.T."/>
            <person name="Eloe-Fadrosh E.A."/>
            <person name="Kyrpides N.C."/>
            <person name="Woyke T."/>
        </authorList>
    </citation>
    <scope>NUCLEOTIDE SEQUENCE</scope>
    <source>
        <strain evidence="1">GVMAG-M-3300005589-24</strain>
    </source>
</reference>
<accession>A0A6C0EML6</accession>
<proteinExistence type="predicted"/>
<sequence length="166" mass="19142">MAHYGETINDGYDPTREGLYQAFTQYFANPTMKKLKDVNGYSMYIAKTDSQLGIEFRYIIVFIPQDEALVGSAEKMDKLRWVSLQTRMLREEHRLPIHAYYPERLPILDKKIILTYKDDRQYKYNVTDLPLTVTLLPVGSTKGAEYVSTGNLVSALETYQTIVSLL</sequence>
<dbReference type="EMBL" id="MN738878">
    <property type="protein sequence ID" value="QHT29539.1"/>
    <property type="molecule type" value="Genomic_DNA"/>
</dbReference>
<dbReference type="AlphaFoldDB" id="A0A6C0EML6"/>
<organism evidence="1">
    <name type="scientific">viral metagenome</name>
    <dbReference type="NCBI Taxonomy" id="1070528"/>
    <lineage>
        <taxon>unclassified sequences</taxon>
        <taxon>metagenomes</taxon>
        <taxon>organismal metagenomes</taxon>
    </lineage>
</organism>
<evidence type="ECO:0000313" key="1">
    <source>
        <dbReference type="EMBL" id="QHT29539.1"/>
    </source>
</evidence>